<protein>
    <submittedName>
        <fullName evidence="2">DUF1801 domain-containing protein</fullName>
    </submittedName>
</protein>
<evidence type="ECO:0000313" key="2">
    <source>
        <dbReference type="EMBL" id="MDY0748016.1"/>
    </source>
</evidence>
<reference evidence="2 3" key="1">
    <citation type="submission" date="2023-11" db="EMBL/GenBank/DDBJ databases">
        <title>Paucibacter sp. nov., isolated from fresh soil in Korea.</title>
        <authorList>
            <person name="Le N.T.T."/>
        </authorList>
    </citation>
    <scope>NUCLEOTIDE SEQUENCE [LARGE SCALE GENOMIC DNA]</scope>
    <source>
        <strain evidence="2 3">R3-3</strain>
    </source>
</reference>
<comment type="caution">
    <text evidence="2">The sequence shown here is derived from an EMBL/GenBank/DDBJ whole genome shotgun (WGS) entry which is preliminary data.</text>
</comment>
<feature type="domain" description="YdhG-like" evidence="1">
    <location>
        <begin position="45"/>
        <end position="121"/>
    </location>
</feature>
<dbReference type="Proteomes" id="UP001285263">
    <property type="component" value="Unassembled WGS sequence"/>
</dbReference>
<name>A0ABU5DNY0_9BURK</name>
<accession>A0ABU5DNY0</accession>
<dbReference type="InterPro" id="IPR014922">
    <property type="entry name" value="YdhG-like"/>
</dbReference>
<proteinExistence type="predicted"/>
<evidence type="ECO:0000259" key="1">
    <source>
        <dbReference type="Pfam" id="PF08818"/>
    </source>
</evidence>
<dbReference type="RefSeq" id="WP_320425983.1">
    <property type="nucleotide sequence ID" value="NZ_JAXCLA010000009.1"/>
</dbReference>
<keyword evidence="3" id="KW-1185">Reference proteome</keyword>
<dbReference type="SUPFAM" id="SSF159888">
    <property type="entry name" value="YdhG-like"/>
    <property type="match status" value="1"/>
</dbReference>
<dbReference type="EMBL" id="JAXCLA010000009">
    <property type="protein sequence ID" value="MDY0748016.1"/>
    <property type="molecule type" value="Genomic_DNA"/>
</dbReference>
<dbReference type="Pfam" id="PF08818">
    <property type="entry name" value="DUF1801"/>
    <property type="match status" value="1"/>
</dbReference>
<gene>
    <name evidence="2" type="ORF">SNE35_26180</name>
</gene>
<evidence type="ECO:0000313" key="3">
    <source>
        <dbReference type="Proteomes" id="UP001285263"/>
    </source>
</evidence>
<organism evidence="2 3">
    <name type="scientific">Roseateles agri</name>
    <dbReference type="NCBI Taxonomy" id="3098619"/>
    <lineage>
        <taxon>Bacteria</taxon>
        <taxon>Pseudomonadati</taxon>
        <taxon>Pseudomonadota</taxon>
        <taxon>Betaproteobacteria</taxon>
        <taxon>Burkholderiales</taxon>
        <taxon>Sphaerotilaceae</taxon>
        <taxon>Roseateles</taxon>
    </lineage>
</organism>
<sequence length="134" mass="14436">MDGLLRFDGARAHDPAIDAWFNRRPDALGALAQQWFQQMRRCGDDVLELFHDGCPVVCVGDLPFAYVNAFTAHVNVGFFRGASLSDPAGLLEGSGKAMRHVKLRPGQASDAAALEALIEAAYVDVRRLQGPAAA</sequence>